<keyword evidence="2" id="KW-1185">Reference proteome</keyword>
<accession>A0A0C3M2M5</accession>
<gene>
    <name evidence="1" type="ORF">M407DRAFT_243215</name>
</gene>
<dbReference type="HOGENOM" id="CLU_2924430_0_0_1"/>
<reference evidence="2" key="2">
    <citation type="submission" date="2015-01" db="EMBL/GenBank/DDBJ databases">
        <title>Evolutionary Origins and Diversification of the Mycorrhizal Mutualists.</title>
        <authorList>
            <consortium name="DOE Joint Genome Institute"/>
            <consortium name="Mycorrhizal Genomics Consortium"/>
            <person name="Kohler A."/>
            <person name="Kuo A."/>
            <person name="Nagy L.G."/>
            <person name="Floudas D."/>
            <person name="Copeland A."/>
            <person name="Barry K.W."/>
            <person name="Cichocki N."/>
            <person name="Veneault-Fourrey C."/>
            <person name="LaButti K."/>
            <person name="Lindquist E.A."/>
            <person name="Lipzen A."/>
            <person name="Lundell T."/>
            <person name="Morin E."/>
            <person name="Murat C."/>
            <person name="Riley R."/>
            <person name="Ohm R."/>
            <person name="Sun H."/>
            <person name="Tunlid A."/>
            <person name="Henrissat B."/>
            <person name="Grigoriev I.V."/>
            <person name="Hibbett D.S."/>
            <person name="Martin F."/>
        </authorList>
    </citation>
    <scope>NUCLEOTIDE SEQUENCE [LARGE SCALE GENOMIC DNA]</scope>
    <source>
        <strain evidence="2">MUT 4182</strain>
    </source>
</reference>
<proteinExistence type="predicted"/>
<evidence type="ECO:0000313" key="1">
    <source>
        <dbReference type="EMBL" id="KIO27962.1"/>
    </source>
</evidence>
<reference evidence="1 2" key="1">
    <citation type="submission" date="2014-04" db="EMBL/GenBank/DDBJ databases">
        <authorList>
            <consortium name="DOE Joint Genome Institute"/>
            <person name="Kuo A."/>
            <person name="Girlanda M."/>
            <person name="Perotto S."/>
            <person name="Kohler A."/>
            <person name="Nagy L.G."/>
            <person name="Floudas D."/>
            <person name="Copeland A."/>
            <person name="Barry K.W."/>
            <person name="Cichocki N."/>
            <person name="Veneault-Fourrey C."/>
            <person name="LaButti K."/>
            <person name="Lindquist E.A."/>
            <person name="Lipzen A."/>
            <person name="Lundell T."/>
            <person name="Morin E."/>
            <person name="Murat C."/>
            <person name="Sun H."/>
            <person name="Tunlid A."/>
            <person name="Henrissat B."/>
            <person name="Grigoriev I.V."/>
            <person name="Hibbett D.S."/>
            <person name="Martin F."/>
            <person name="Nordberg H.P."/>
            <person name="Cantor M.N."/>
            <person name="Hua S.X."/>
        </authorList>
    </citation>
    <scope>NUCLEOTIDE SEQUENCE [LARGE SCALE GENOMIC DNA]</scope>
    <source>
        <strain evidence="1 2">MUT 4182</strain>
    </source>
</reference>
<dbReference type="Proteomes" id="UP000054248">
    <property type="component" value="Unassembled WGS sequence"/>
</dbReference>
<dbReference type="EMBL" id="KN823001">
    <property type="protein sequence ID" value="KIO27962.1"/>
    <property type="molecule type" value="Genomic_DNA"/>
</dbReference>
<dbReference type="AlphaFoldDB" id="A0A0C3M2M5"/>
<name>A0A0C3M2M5_9AGAM</name>
<sequence>MREEQVGPGRIGLVCPFQGLRPPARFRWPVRVQSTTWPGMVNSSRVRALDHFLERSGLNAS</sequence>
<protein>
    <submittedName>
        <fullName evidence="1">Uncharacterized protein</fullName>
    </submittedName>
</protein>
<organism evidence="1 2">
    <name type="scientific">Tulasnella calospora MUT 4182</name>
    <dbReference type="NCBI Taxonomy" id="1051891"/>
    <lineage>
        <taxon>Eukaryota</taxon>
        <taxon>Fungi</taxon>
        <taxon>Dikarya</taxon>
        <taxon>Basidiomycota</taxon>
        <taxon>Agaricomycotina</taxon>
        <taxon>Agaricomycetes</taxon>
        <taxon>Cantharellales</taxon>
        <taxon>Tulasnellaceae</taxon>
        <taxon>Tulasnella</taxon>
    </lineage>
</organism>
<evidence type="ECO:0000313" key="2">
    <source>
        <dbReference type="Proteomes" id="UP000054248"/>
    </source>
</evidence>